<feature type="chain" id="PRO_5047077991" description="Tll0287-like domain-containing protein" evidence="1">
    <location>
        <begin position="25"/>
        <end position="194"/>
    </location>
</feature>
<keyword evidence="4" id="KW-1185">Reference proteome</keyword>
<feature type="signal peptide" evidence="1">
    <location>
        <begin position="1"/>
        <end position="24"/>
    </location>
</feature>
<dbReference type="Proteomes" id="UP001432180">
    <property type="component" value="Chromosome"/>
</dbReference>
<keyword evidence="1" id="KW-0732">Signal</keyword>
<evidence type="ECO:0000256" key="1">
    <source>
        <dbReference type="SAM" id="SignalP"/>
    </source>
</evidence>
<dbReference type="EMBL" id="CP121472">
    <property type="protein sequence ID" value="WPL18524.1"/>
    <property type="molecule type" value="Genomic_DNA"/>
</dbReference>
<accession>A0ABZ0SDZ2</accession>
<evidence type="ECO:0000259" key="2">
    <source>
        <dbReference type="Pfam" id="PF11845"/>
    </source>
</evidence>
<name>A0ABZ0SDZ2_9GAMM</name>
<dbReference type="RefSeq" id="WP_328984281.1">
    <property type="nucleotide sequence ID" value="NZ_CP121472.1"/>
</dbReference>
<protein>
    <recommendedName>
        <fullName evidence="2">Tll0287-like domain-containing protein</fullName>
    </recommendedName>
</protein>
<reference evidence="3 4" key="1">
    <citation type="journal article" date="2023" name="Microorganisms">
        <title>Thiorhodovibrio frisius and Trv. litoralis spp. nov., Two Novel Members from a Clade of Fastidious Purple Sulfur Bacteria That Exhibit Unique Red-Shifted Light-Harvesting Capabilities.</title>
        <authorList>
            <person name="Methner A."/>
            <person name="Kuzyk S.B."/>
            <person name="Petersen J."/>
            <person name="Bauer S."/>
            <person name="Brinkmann H."/>
            <person name="Sichau K."/>
            <person name="Wanner G."/>
            <person name="Wolf J."/>
            <person name="Neumann-Schaal M."/>
            <person name="Henke P."/>
            <person name="Tank M."/>
            <person name="Sproer C."/>
            <person name="Bunk B."/>
            <person name="Overmann J."/>
        </authorList>
    </citation>
    <scope>NUCLEOTIDE SEQUENCE [LARGE SCALE GENOMIC DNA]</scope>
    <source>
        <strain evidence="3 4">DSM 6702</strain>
    </source>
</reference>
<proteinExistence type="predicted"/>
<organism evidence="3 4">
    <name type="scientific">Thiorhodovibrio winogradskyi</name>
    <dbReference type="NCBI Taxonomy" id="77007"/>
    <lineage>
        <taxon>Bacteria</taxon>
        <taxon>Pseudomonadati</taxon>
        <taxon>Pseudomonadota</taxon>
        <taxon>Gammaproteobacteria</taxon>
        <taxon>Chromatiales</taxon>
        <taxon>Chromatiaceae</taxon>
        <taxon>Thiorhodovibrio</taxon>
    </lineage>
</organism>
<dbReference type="InterPro" id="IPR021796">
    <property type="entry name" value="Tll0287-like_dom"/>
</dbReference>
<evidence type="ECO:0000313" key="3">
    <source>
        <dbReference type="EMBL" id="WPL18524.1"/>
    </source>
</evidence>
<sequence length="194" mass="21135">MMRVSFLIATGFLSVSVLPGVAMAQQNAAMMDAYLAKRLIQDFTQELQGELKGAMKDGGPVAAVAICKDKAPGIADSLSQQSGWDIGRTSLKPRNVERNSPDLWEQRVLRQFEDRARAGENPNAITYAEVVDDKDGKSYRFMKAIPTAEVCLACHGKEISPEIAAALDAAYPQDQARGYQEGDLRGAFSLKKPL</sequence>
<feature type="domain" description="Tll0287-like" evidence="2">
    <location>
        <begin position="41"/>
        <end position="193"/>
    </location>
</feature>
<gene>
    <name evidence="3" type="ORF">Thiowin_03597</name>
</gene>
<evidence type="ECO:0000313" key="4">
    <source>
        <dbReference type="Proteomes" id="UP001432180"/>
    </source>
</evidence>
<dbReference type="Pfam" id="PF11845">
    <property type="entry name" value="Tll0287-like"/>
    <property type="match status" value="1"/>
</dbReference>